<dbReference type="InterPro" id="IPR011009">
    <property type="entry name" value="Kinase-like_dom_sf"/>
</dbReference>
<accession>A0ABW5A3D5</accession>
<keyword evidence="2" id="KW-1185">Reference proteome</keyword>
<evidence type="ECO:0008006" key="3">
    <source>
        <dbReference type="Google" id="ProtNLM"/>
    </source>
</evidence>
<name>A0ABW5A3D5_9RHOB</name>
<dbReference type="SUPFAM" id="SSF56112">
    <property type="entry name" value="Protein kinase-like (PK-like)"/>
    <property type="match status" value="1"/>
</dbReference>
<organism evidence="1 2">
    <name type="scientific">Rhodobacter lacus</name>
    <dbReference type="NCBI Taxonomy" id="1641972"/>
    <lineage>
        <taxon>Bacteria</taxon>
        <taxon>Pseudomonadati</taxon>
        <taxon>Pseudomonadota</taxon>
        <taxon>Alphaproteobacteria</taxon>
        <taxon>Rhodobacterales</taxon>
        <taxon>Rhodobacter group</taxon>
        <taxon>Rhodobacter</taxon>
    </lineage>
</organism>
<evidence type="ECO:0000313" key="1">
    <source>
        <dbReference type="EMBL" id="MFD2172772.1"/>
    </source>
</evidence>
<evidence type="ECO:0000313" key="2">
    <source>
        <dbReference type="Proteomes" id="UP001597413"/>
    </source>
</evidence>
<dbReference type="Proteomes" id="UP001597413">
    <property type="component" value="Unassembled WGS sequence"/>
</dbReference>
<dbReference type="EMBL" id="JBHUIX010000002">
    <property type="protein sequence ID" value="MFD2172772.1"/>
    <property type="molecule type" value="Genomic_DNA"/>
</dbReference>
<protein>
    <recommendedName>
        <fullName evidence="3">Mn2+-dependent serine/threonine protein kinase</fullName>
    </recommendedName>
</protein>
<proteinExistence type="predicted"/>
<dbReference type="RefSeq" id="WP_377386132.1">
    <property type="nucleotide sequence ID" value="NZ_JBHUIX010000002.1"/>
</dbReference>
<gene>
    <name evidence="1" type="ORF">ACFSM0_01585</name>
</gene>
<comment type="caution">
    <text evidence="1">The sequence shown here is derived from an EMBL/GenBank/DDBJ whole genome shotgun (WGS) entry which is preliminary data.</text>
</comment>
<reference evidence="2" key="1">
    <citation type="journal article" date="2019" name="Int. J. Syst. Evol. Microbiol.">
        <title>The Global Catalogue of Microorganisms (GCM) 10K type strain sequencing project: providing services to taxonomists for standard genome sequencing and annotation.</title>
        <authorList>
            <consortium name="The Broad Institute Genomics Platform"/>
            <consortium name="The Broad Institute Genome Sequencing Center for Infectious Disease"/>
            <person name="Wu L."/>
            <person name="Ma J."/>
        </authorList>
    </citation>
    <scope>NUCLEOTIDE SEQUENCE [LARGE SCALE GENOMIC DNA]</scope>
    <source>
        <strain evidence="2">CCUG 55131</strain>
    </source>
</reference>
<sequence>MATGRIERTVVAGQPGWRKRVENVGLRLRLQKGDPRRLFEAERQAYLSLQGKHLPFPRVLASSPGEFVVADAGPSVKSILQREGAYSVRGQAALVAAAEALARLHRAGYSHGRPSLRDICYQDGTITFIDLEKYSPRHNTVSGHAWDVLIFFFDICILTGQIDAAVLAARDAYCAVDNQGVWETARRRMRRMCPIWLALRPLTWRWLTDHRDFRAIVPFCALFLKQV</sequence>